<evidence type="ECO:0000259" key="10">
    <source>
        <dbReference type="Pfam" id="PF04138"/>
    </source>
</evidence>
<dbReference type="InterPro" id="IPR007267">
    <property type="entry name" value="GtrA_DPMS_TM"/>
</dbReference>
<feature type="transmembrane region" description="Helical" evidence="8">
    <location>
        <begin position="341"/>
        <end position="360"/>
    </location>
</feature>
<dbReference type="SUPFAM" id="SSF53448">
    <property type="entry name" value="Nucleotide-diphospho-sugar transferases"/>
    <property type="match status" value="1"/>
</dbReference>
<keyword evidence="7 8" id="KW-0472">Membrane</keyword>
<feature type="transmembrane region" description="Helical" evidence="8">
    <location>
        <begin position="269"/>
        <end position="288"/>
    </location>
</feature>
<evidence type="ECO:0000256" key="4">
    <source>
        <dbReference type="ARBA" id="ARBA00022679"/>
    </source>
</evidence>
<evidence type="ECO:0000256" key="1">
    <source>
        <dbReference type="ARBA" id="ARBA00004141"/>
    </source>
</evidence>
<evidence type="ECO:0000256" key="5">
    <source>
        <dbReference type="ARBA" id="ARBA00022692"/>
    </source>
</evidence>
<keyword evidence="5 8" id="KW-0812">Transmembrane</keyword>
<feature type="transmembrane region" description="Helical" evidence="8">
    <location>
        <begin position="241"/>
        <end position="263"/>
    </location>
</feature>
<dbReference type="InterPro" id="IPR029044">
    <property type="entry name" value="Nucleotide-diphossugar_trans"/>
</dbReference>
<feature type="domain" description="GtrA/DPMS transmembrane" evidence="10">
    <location>
        <begin position="243"/>
        <end position="365"/>
    </location>
</feature>
<evidence type="ECO:0000259" key="9">
    <source>
        <dbReference type="Pfam" id="PF00535"/>
    </source>
</evidence>
<comment type="subcellular location">
    <subcellularLocation>
        <location evidence="1">Membrane</location>
        <topology evidence="1">Multi-pass membrane protein</topology>
    </subcellularLocation>
</comment>
<dbReference type="CDD" id="cd06442">
    <property type="entry name" value="DPM1_like"/>
    <property type="match status" value="1"/>
</dbReference>
<dbReference type="GO" id="GO:0000271">
    <property type="term" value="P:polysaccharide biosynthetic process"/>
    <property type="evidence" value="ECO:0007669"/>
    <property type="project" value="InterPro"/>
</dbReference>
<dbReference type="EMBL" id="PFQK01000016">
    <property type="protein sequence ID" value="PJC82216.1"/>
    <property type="molecule type" value="Genomic_DNA"/>
</dbReference>
<evidence type="ECO:0000256" key="6">
    <source>
        <dbReference type="ARBA" id="ARBA00022989"/>
    </source>
</evidence>
<evidence type="ECO:0000256" key="2">
    <source>
        <dbReference type="ARBA" id="ARBA00006739"/>
    </source>
</evidence>
<evidence type="ECO:0000313" key="12">
    <source>
        <dbReference type="Proteomes" id="UP000229370"/>
    </source>
</evidence>
<protein>
    <recommendedName>
        <fullName evidence="13">Glycosyltransferase family 2 protein</fullName>
    </recommendedName>
</protein>
<dbReference type="Proteomes" id="UP000229370">
    <property type="component" value="Unassembled WGS sequence"/>
</dbReference>
<name>A0A2M8GNU7_9BACT</name>
<dbReference type="InterPro" id="IPR039528">
    <property type="entry name" value="DPM1-like"/>
</dbReference>
<comment type="caution">
    <text evidence="11">The sequence shown here is derived from an EMBL/GenBank/DDBJ whole genome shotgun (WGS) entry which is preliminary data.</text>
</comment>
<evidence type="ECO:0000256" key="7">
    <source>
        <dbReference type="ARBA" id="ARBA00023136"/>
    </source>
</evidence>
<sequence length="368" mass="42348">MKKAVIVLPTYNEAKNVEELIPKIFQIAATVANWEIHVIIVDSYSPDRTEDAVIKLIKRYPRLHLLRLKERGLGLAYLSGFKTAIEKLQPYLLFEMDADLSHDPKNIPEFLKAIEAGSDFVIGSRYMKGGSIPNDWGVHRKIFSFFGNLIIRLGFMKPKITEWTNGYRAIKVWVIKSTSDQLKNYSGYVFQIAAIDRALKQGARISEIPIKFVDRKHGQSKISFPQYIFDIFLYIFTNSSFVKYVIVGMTGFVIDFGLSFIFIEKLKALVWFSTIISAETAIISNFLLNNSWSFSHKKLEGGLLTYIPQFLKFNLVSAGSLIIQAGGIQLFVNIFGRELWYLYKTIIIIFIIIPYSYILYNKVIWKER</sequence>
<dbReference type="AlphaFoldDB" id="A0A2M8GNU7"/>
<comment type="similarity">
    <text evidence="2">Belongs to the glycosyltransferase 2 family.</text>
</comment>
<dbReference type="Pfam" id="PF00535">
    <property type="entry name" value="Glycos_transf_2"/>
    <property type="match status" value="1"/>
</dbReference>
<gene>
    <name evidence="11" type="ORF">CO007_00595</name>
</gene>
<keyword evidence="6 8" id="KW-1133">Transmembrane helix</keyword>
<dbReference type="GO" id="GO:0009247">
    <property type="term" value="P:glycolipid biosynthetic process"/>
    <property type="evidence" value="ECO:0007669"/>
    <property type="project" value="TreeGrafter"/>
</dbReference>
<dbReference type="PANTHER" id="PTHR43398">
    <property type="entry name" value="DOLICHOL-PHOSPHATE MANNOSYLTRANSFERASE SUBUNIT 1"/>
    <property type="match status" value="1"/>
</dbReference>
<dbReference type="InterPro" id="IPR001173">
    <property type="entry name" value="Glyco_trans_2-like"/>
</dbReference>
<dbReference type="GO" id="GO:0004582">
    <property type="term" value="F:dolichyl-phosphate beta-D-mannosyltransferase activity"/>
    <property type="evidence" value="ECO:0007669"/>
    <property type="project" value="InterPro"/>
</dbReference>
<dbReference type="PANTHER" id="PTHR43398:SF1">
    <property type="entry name" value="DOLICHOL-PHOSPHATE MANNOSYLTRANSFERASE SUBUNIT 1"/>
    <property type="match status" value="1"/>
</dbReference>
<organism evidence="11 12">
    <name type="scientific">Candidatus Roizmanbacteria bacterium CG_4_8_14_3_um_filter_36_10</name>
    <dbReference type="NCBI Taxonomy" id="1974834"/>
    <lineage>
        <taxon>Bacteria</taxon>
        <taxon>Candidatus Roizmaniibacteriota</taxon>
    </lineage>
</organism>
<evidence type="ECO:0000313" key="11">
    <source>
        <dbReference type="EMBL" id="PJC82216.1"/>
    </source>
</evidence>
<evidence type="ECO:0000256" key="3">
    <source>
        <dbReference type="ARBA" id="ARBA00022676"/>
    </source>
</evidence>
<keyword evidence="3" id="KW-0328">Glycosyltransferase</keyword>
<dbReference type="GO" id="GO:0016020">
    <property type="term" value="C:membrane"/>
    <property type="evidence" value="ECO:0007669"/>
    <property type="project" value="UniProtKB-SubCell"/>
</dbReference>
<dbReference type="Gene3D" id="3.90.550.10">
    <property type="entry name" value="Spore Coat Polysaccharide Biosynthesis Protein SpsA, Chain A"/>
    <property type="match status" value="1"/>
</dbReference>
<reference evidence="12" key="1">
    <citation type="submission" date="2017-09" db="EMBL/GenBank/DDBJ databases">
        <title>Depth-based differentiation of microbial function through sediment-hosted aquifers and enrichment of novel symbionts in the deep terrestrial subsurface.</title>
        <authorList>
            <person name="Probst A.J."/>
            <person name="Ladd B."/>
            <person name="Jarett J.K."/>
            <person name="Geller-Mcgrath D.E."/>
            <person name="Sieber C.M.K."/>
            <person name="Emerson J.B."/>
            <person name="Anantharaman K."/>
            <person name="Thomas B.C."/>
            <person name="Malmstrom R."/>
            <person name="Stieglmeier M."/>
            <person name="Klingl A."/>
            <person name="Woyke T."/>
            <person name="Ryan C.M."/>
            <person name="Banfield J.F."/>
        </authorList>
    </citation>
    <scope>NUCLEOTIDE SEQUENCE [LARGE SCALE GENOMIC DNA]</scope>
</reference>
<accession>A0A2M8GNU7</accession>
<feature type="transmembrane region" description="Helical" evidence="8">
    <location>
        <begin position="313"/>
        <end position="335"/>
    </location>
</feature>
<evidence type="ECO:0008006" key="13">
    <source>
        <dbReference type="Google" id="ProtNLM"/>
    </source>
</evidence>
<dbReference type="Pfam" id="PF04138">
    <property type="entry name" value="GtrA_DPMS_TM"/>
    <property type="match status" value="1"/>
</dbReference>
<proteinExistence type="inferred from homology"/>
<keyword evidence="4" id="KW-0808">Transferase</keyword>
<evidence type="ECO:0000256" key="8">
    <source>
        <dbReference type="SAM" id="Phobius"/>
    </source>
</evidence>
<feature type="domain" description="Glycosyltransferase 2-like" evidence="9">
    <location>
        <begin position="6"/>
        <end position="143"/>
    </location>
</feature>